<dbReference type="InterPro" id="IPR015943">
    <property type="entry name" value="WD40/YVTN_repeat-like_dom_sf"/>
</dbReference>
<dbReference type="InterPro" id="IPR011110">
    <property type="entry name" value="Reg_prop"/>
</dbReference>
<dbReference type="RefSeq" id="WP_131839668.1">
    <property type="nucleotide sequence ID" value="NZ_SLWB01000010.1"/>
</dbReference>
<dbReference type="InterPro" id="IPR050640">
    <property type="entry name" value="Bact_2-comp_sensor_kinase"/>
</dbReference>
<dbReference type="InterPro" id="IPR013783">
    <property type="entry name" value="Ig-like_fold"/>
</dbReference>
<dbReference type="Gene3D" id="2.60.40.10">
    <property type="entry name" value="Immunoglobulins"/>
    <property type="match status" value="1"/>
</dbReference>
<feature type="transmembrane region" description="Helical" evidence="1">
    <location>
        <begin position="731"/>
        <end position="749"/>
    </location>
</feature>
<dbReference type="Gene3D" id="2.130.10.10">
    <property type="entry name" value="YVTN repeat-like/Quinoprotein amine dehydrogenase"/>
    <property type="match status" value="3"/>
</dbReference>
<organism evidence="4 5">
    <name type="scientific">Acetobacteroides hydrogenigenes</name>
    <dbReference type="NCBI Taxonomy" id="979970"/>
    <lineage>
        <taxon>Bacteria</taxon>
        <taxon>Pseudomonadati</taxon>
        <taxon>Bacteroidota</taxon>
        <taxon>Bacteroidia</taxon>
        <taxon>Bacteroidales</taxon>
        <taxon>Rikenellaceae</taxon>
        <taxon>Acetobacteroides</taxon>
    </lineage>
</organism>
<keyword evidence="1" id="KW-1133">Transmembrane helix</keyword>
<evidence type="ECO:0000256" key="1">
    <source>
        <dbReference type="SAM" id="Phobius"/>
    </source>
</evidence>
<gene>
    <name evidence="4" type="ORF">CLV25_11072</name>
</gene>
<name>A0A4R2EFC7_9BACT</name>
<dbReference type="InterPro" id="IPR011123">
    <property type="entry name" value="Y_Y_Y"/>
</dbReference>
<feature type="domain" description="Signal transduction histidine kinase internal region" evidence="2">
    <location>
        <begin position="772"/>
        <end position="848"/>
    </location>
</feature>
<sequence length="990" mass="113336">MTRFLGVLLYLTFSLLSLSVEAQIPFLRQYTVSEGLPTNEVFCVYQDYKGCVWFATAYGVCWFDGRHFFSAENPKEFRNSSILEIKEDHKKQLWFVSLKGNLYYQKSDRVIPFVYNSEIQDKLNTNKGHIKNSFLPFSDSSAVISFKERGAVIVGRNGIVSYKYPNQRNLVLVDYSKGNPFISFHYQNSITESNVEVLDSKKPPLVLRLGLAPTHLYAIRLKNGNKVFSLDRIVYVVGDGWVKKYEMENAVTGIYEDRDSHIWLSVNGHGAYCYSKENFTEKPLLRILEKEVVTSILQDRENSFWFSTLNSGVFFAPSLSFLNYTTKSGLLSDKITKVTSTGDDVWVGYADGFVSKISENGSIKHFASKGSNSVSVKDLCFFKDDNTVWVCSDILYLIKNSNVNPVEKRLVAGNKNPNYALLPRALEKSRDGGVWIASNRGFKKVKDGKVVYDSHETGDFSGVVYSLDEENNGDLWIASNALFLYSKGKVRQIAEKNPLLNTSIIKGKINEFDNRFWFGTKSNGVIVFTGKKFVQIKGLQSNNVSSFDFRKNQVWVGTNCGVDCITIDQVEPIRYRIKHYNTSHGLISDDVKDICISGDRVFLATFSGLSCFDISKDVDNKVAPAVRISSMRVNDKDMNFHRLLMLNHDQNFIDISFNAFTYKRKGDVRYRYKVEGLSDKWFYTTEETIRLYKLPPGDYRLTIAAENNDRVWSNNPASVRFSIAKPFWSTYWFNGLCLIVIALIAFAIFRTRLRIVQKISMHEQKENLWKNQSLSLQMNPHFIFNTLNSIQLYILKCDVDSSLHYLSKFSSLMRKTLENSSKMNITLKEELESLELYLELESLRCEGKFLYRIECDPSISLADSYIPTLLIQPYVENSIWHGIMPKASSGHILIKIQNVGAFIKCSITDDGIGRVKSQEIQRMSLVRRHKSFATKITSSRIEILKSLYSKDFSLEYVDKYDNDGNALGTEVILIFPRDYITVRHVTQIVE</sequence>
<protein>
    <submittedName>
        <fullName evidence="4">Two component regulator with propeller domain</fullName>
    </submittedName>
</protein>
<evidence type="ECO:0000313" key="4">
    <source>
        <dbReference type="EMBL" id="TCN65682.1"/>
    </source>
</evidence>
<dbReference type="Proteomes" id="UP000294830">
    <property type="component" value="Unassembled WGS sequence"/>
</dbReference>
<comment type="caution">
    <text evidence="4">The sequence shown here is derived from an EMBL/GenBank/DDBJ whole genome shotgun (WGS) entry which is preliminary data.</text>
</comment>
<dbReference type="PANTHER" id="PTHR34220">
    <property type="entry name" value="SENSOR HISTIDINE KINASE YPDA"/>
    <property type="match status" value="1"/>
</dbReference>
<dbReference type="Gene3D" id="3.30.565.10">
    <property type="entry name" value="Histidine kinase-like ATPase, C-terminal domain"/>
    <property type="match status" value="1"/>
</dbReference>
<keyword evidence="1" id="KW-0472">Membrane</keyword>
<dbReference type="InterPro" id="IPR010559">
    <property type="entry name" value="Sig_transdc_His_kin_internal"/>
</dbReference>
<feature type="domain" description="Two component regulator three Y" evidence="3">
    <location>
        <begin position="662"/>
        <end position="723"/>
    </location>
</feature>
<dbReference type="SUPFAM" id="SSF63829">
    <property type="entry name" value="Calcium-dependent phosphotriesterase"/>
    <property type="match status" value="1"/>
</dbReference>
<dbReference type="GO" id="GO:0016020">
    <property type="term" value="C:membrane"/>
    <property type="evidence" value="ECO:0007669"/>
    <property type="project" value="InterPro"/>
</dbReference>
<dbReference type="EMBL" id="SLWB01000010">
    <property type="protein sequence ID" value="TCN65682.1"/>
    <property type="molecule type" value="Genomic_DNA"/>
</dbReference>
<dbReference type="Pfam" id="PF07494">
    <property type="entry name" value="Reg_prop"/>
    <property type="match status" value="1"/>
</dbReference>
<reference evidence="4 5" key="1">
    <citation type="submission" date="2019-03" db="EMBL/GenBank/DDBJ databases">
        <title>Genomic Encyclopedia of Archaeal and Bacterial Type Strains, Phase II (KMG-II): from individual species to whole genera.</title>
        <authorList>
            <person name="Goeker M."/>
        </authorList>
    </citation>
    <scope>NUCLEOTIDE SEQUENCE [LARGE SCALE GENOMIC DNA]</scope>
    <source>
        <strain evidence="4 5">RL-C</strain>
    </source>
</reference>
<keyword evidence="1" id="KW-0812">Transmembrane</keyword>
<dbReference type="OrthoDB" id="908907at2"/>
<evidence type="ECO:0000313" key="5">
    <source>
        <dbReference type="Proteomes" id="UP000294830"/>
    </source>
</evidence>
<dbReference type="AlphaFoldDB" id="A0A4R2EFC7"/>
<accession>A0A4R2EFC7</accession>
<evidence type="ECO:0000259" key="3">
    <source>
        <dbReference type="Pfam" id="PF07495"/>
    </source>
</evidence>
<dbReference type="Pfam" id="PF07495">
    <property type="entry name" value="Y_Y_Y"/>
    <property type="match status" value="1"/>
</dbReference>
<dbReference type="PANTHER" id="PTHR34220:SF7">
    <property type="entry name" value="SENSOR HISTIDINE KINASE YPDA"/>
    <property type="match status" value="1"/>
</dbReference>
<dbReference type="InterPro" id="IPR036890">
    <property type="entry name" value="HATPase_C_sf"/>
</dbReference>
<dbReference type="GO" id="GO:0000155">
    <property type="term" value="F:phosphorelay sensor kinase activity"/>
    <property type="evidence" value="ECO:0007669"/>
    <property type="project" value="InterPro"/>
</dbReference>
<dbReference type="Pfam" id="PF06580">
    <property type="entry name" value="His_kinase"/>
    <property type="match status" value="1"/>
</dbReference>
<dbReference type="SUPFAM" id="SSF55874">
    <property type="entry name" value="ATPase domain of HSP90 chaperone/DNA topoisomerase II/histidine kinase"/>
    <property type="match status" value="1"/>
</dbReference>
<keyword evidence="5" id="KW-1185">Reference proteome</keyword>
<proteinExistence type="predicted"/>
<evidence type="ECO:0000259" key="2">
    <source>
        <dbReference type="Pfam" id="PF06580"/>
    </source>
</evidence>